<organism evidence="2 3">
    <name type="scientific">Trichinella spiralis</name>
    <name type="common">Trichina worm</name>
    <dbReference type="NCBI Taxonomy" id="6334"/>
    <lineage>
        <taxon>Eukaryota</taxon>
        <taxon>Metazoa</taxon>
        <taxon>Ecdysozoa</taxon>
        <taxon>Nematoda</taxon>
        <taxon>Enoplea</taxon>
        <taxon>Dorylaimia</taxon>
        <taxon>Trichinellida</taxon>
        <taxon>Trichinellidae</taxon>
        <taxon>Trichinella</taxon>
    </lineage>
</organism>
<name>A0A0V1BWH2_TRISP</name>
<accession>A0A0V1BWH2</accession>
<evidence type="ECO:0000313" key="3">
    <source>
        <dbReference type="Proteomes" id="UP000054776"/>
    </source>
</evidence>
<keyword evidence="1" id="KW-1133">Transmembrane helix</keyword>
<comment type="caution">
    <text evidence="2">The sequence shown here is derived from an EMBL/GenBank/DDBJ whole genome shotgun (WGS) entry which is preliminary data.</text>
</comment>
<keyword evidence="3" id="KW-1185">Reference proteome</keyword>
<dbReference type="Proteomes" id="UP000054776">
    <property type="component" value="Unassembled WGS sequence"/>
</dbReference>
<dbReference type="InParanoid" id="A0A0V1BWH2"/>
<sequence>MKISCTILVLSFEYMPLKSKGNFLQYILFPSLIDFIISMQILCNASVSIVLKKRLCWKNAV</sequence>
<keyword evidence="1" id="KW-0472">Membrane</keyword>
<evidence type="ECO:0000313" key="2">
    <source>
        <dbReference type="EMBL" id="KRY41421.1"/>
    </source>
</evidence>
<protein>
    <submittedName>
        <fullName evidence="2">Uncharacterized protein</fullName>
    </submittedName>
</protein>
<proteinExistence type="predicted"/>
<gene>
    <name evidence="2" type="ORF">T01_10686</name>
</gene>
<feature type="transmembrane region" description="Helical" evidence="1">
    <location>
        <begin position="23"/>
        <end position="51"/>
    </location>
</feature>
<reference evidence="2 3" key="1">
    <citation type="submission" date="2015-01" db="EMBL/GenBank/DDBJ databases">
        <title>Evolution of Trichinella species and genotypes.</title>
        <authorList>
            <person name="Korhonen P.K."/>
            <person name="Edoardo P."/>
            <person name="Giuseppe L.R."/>
            <person name="Gasser R.B."/>
        </authorList>
    </citation>
    <scope>NUCLEOTIDE SEQUENCE [LARGE SCALE GENOMIC DNA]</scope>
    <source>
        <strain evidence="2">ISS3</strain>
    </source>
</reference>
<keyword evidence="1" id="KW-0812">Transmembrane</keyword>
<evidence type="ECO:0000256" key="1">
    <source>
        <dbReference type="SAM" id="Phobius"/>
    </source>
</evidence>
<dbReference type="EMBL" id="JYDH01000008">
    <property type="protein sequence ID" value="KRY41421.1"/>
    <property type="molecule type" value="Genomic_DNA"/>
</dbReference>
<dbReference type="AlphaFoldDB" id="A0A0V1BWH2"/>